<dbReference type="PROSITE" id="PS00622">
    <property type="entry name" value="HTH_LUXR_1"/>
    <property type="match status" value="1"/>
</dbReference>
<dbReference type="InterPro" id="IPR036388">
    <property type="entry name" value="WH-like_DNA-bd_sf"/>
</dbReference>
<evidence type="ECO:0000256" key="2">
    <source>
        <dbReference type="ARBA" id="ARBA00023125"/>
    </source>
</evidence>
<dbReference type="PANTHER" id="PTHR44688">
    <property type="entry name" value="DNA-BINDING TRANSCRIPTIONAL ACTIVATOR DEVR_DOSR"/>
    <property type="match status" value="1"/>
</dbReference>
<accession>A0A0M2HEV8</accession>
<dbReference type="PRINTS" id="PR00038">
    <property type="entry name" value="HTHLUXR"/>
</dbReference>
<comment type="caution">
    <text evidence="5">The sequence shown here is derived from an EMBL/GenBank/DDBJ whole genome shotgun (WGS) entry which is preliminary data.</text>
</comment>
<dbReference type="InterPro" id="IPR016032">
    <property type="entry name" value="Sig_transdc_resp-reg_C-effctor"/>
</dbReference>
<sequence>MGASLPHRAPAPDHTGAGVRAVVDALDGDPGDAQALDHAVAELVRRTRFPVAFGGLALGDAIHVTSIHGARTRNLQGLVVEASRGLGGRALVEKRPRLALDYGSSRSITHDYDRAVLGEGIATLFAVPVMVGGRARGVIYCGSWAESPVGDVVARPAFAVAEELSSELRIRDEVQRRLTLSPTRAAPAAMPATTREELRETYAELRSIAAIIDDPALRARLDRLEQRLAALSHDASEPAVELDVRLSPREIDVLACAALGSTNAEIAATLDLKEGTVKSYLQSAMAKLDASTRHAAVVTARRAGILP</sequence>
<name>A0A0M2HEV8_MICTR</name>
<dbReference type="SMART" id="SM00421">
    <property type="entry name" value="HTH_LUXR"/>
    <property type="match status" value="1"/>
</dbReference>
<dbReference type="RefSeq" id="WP_084695531.1">
    <property type="nucleotide sequence ID" value="NZ_JYJA01000032.1"/>
</dbReference>
<dbReference type="PANTHER" id="PTHR44688:SF16">
    <property type="entry name" value="DNA-BINDING TRANSCRIPTIONAL ACTIVATOR DEVR_DOSR"/>
    <property type="match status" value="1"/>
</dbReference>
<dbReference type="Gene3D" id="1.10.10.10">
    <property type="entry name" value="Winged helix-like DNA-binding domain superfamily/Winged helix DNA-binding domain"/>
    <property type="match status" value="1"/>
</dbReference>
<evidence type="ECO:0000313" key="5">
    <source>
        <dbReference type="EMBL" id="KJL43241.1"/>
    </source>
</evidence>
<evidence type="ECO:0000259" key="4">
    <source>
        <dbReference type="PROSITE" id="PS50043"/>
    </source>
</evidence>
<proteinExistence type="predicted"/>
<dbReference type="Pfam" id="PF00196">
    <property type="entry name" value="GerE"/>
    <property type="match status" value="1"/>
</dbReference>
<dbReference type="OrthoDB" id="4069167at2"/>
<dbReference type="CDD" id="cd06170">
    <property type="entry name" value="LuxR_C_like"/>
    <property type="match status" value="1"/>
</dbReference>
<keyword evidence="1" id="KW-0805">Transcription regulation</keyword>
<dbReference type="InterPro" id="IPR029016">
    <property type="entry name" value="GAF-like_dom_sf"/>
</dbReference>
<organism evidence="5 6">
    <name type="scientific">Microbacterium trichothecenolyticum</name>
    <name type="common">Aureobacterium trichothecenolyticum</name>
    <dbReference type="NCBI Taxonomy" id="69370"/>
    <lineage>
        <taxon>Bacteria</taxon>
        <taxon>Bacillati</taxon>
        <taxon>Actinomycetota</taxon>
        <taxon>Actinomycetes</taxon>
        <taxon>Micrococcales</taxon>
        <taxon>Microbacteriaceae</taxon>
        <taxon>Microbacterium</taxon>
    </lineage>
</organism>
<reference evidence="5 6" key="1">
    <citation type="submission" date="2015-02" db="EMBL/GenBank/DDBJ databases">
        <title>Draft genome sequences of ten Microbacterium spp. with emphasis on heavy metal contaminated environments.</title>
        <authorList>
            <person name="Corretto E."/>
        </authorList>
    </citation>
    <scope>NUCLEOTIDE SEQUENCE [LARGE SCALE GENOMIC DNA]</scope>
    <source>
        <strain evidence="5 6">DSM 8608</strain>
    </source>
</reference>
<gene>
    <name evidence="5" type="primary">vjbR</name>
    <name evidence="5" type="ORF">RS82_01736</name>
</gene>
<dbReference type="SUPFAM" id="SSF55781">
    <property type="entry name" value="GAF domain-like"/>
    <property type="match status" value="1"/>
</dbReference>
<keyword evidence="3" id="KW-0804">Transcription</keyword>
<dbReference type="AlphaFoldDB" id="A0A0M2HEV8"/>
<protein>
    <submittedName>
        <fullName evidence="5">HTH-type quorum sensing-dependent transcriptional regulator VjbR</fullName>
    </submittedName>
</protein>
<dbReference type="GO" id="GO:0006355">
    <property type="term" value="P:regulation of DNA-templated transcription"/>
    <property type="evidence" value="ECO:0007669"/>
    <property type="project" value="InterPro"/>
</dbReference>
<evidence type="ECO:0000313" key="6">
    <source>
        <dbReference type="Proteomes" id="UP000034098"/>
    </source>
</evidence>
<dbReference type="SUPFAM" id="SSF46894">
    <property type="entry name" value="C-terminal effector domain of the bipartite response regulators"/>
    <property type="match status" value="1"/>
</dbReference>
<dbReference type="Proteomes" id="UP000034098">
    <property type="component" value="Unassembled WGS sequence"/>
</dbReference>
<keyword evidence="6" id="KW-1185">Reference proteome</keyword>
<dbReference type="EMBL" id="JYJA01000032">
    <property type="protein sequence ID" value="KJL43241.1"/>
    <property type="molecule type" value="Genomic_DNA"/>
</dbReference>
<dbReference type="InterPro" id="IPR000792">
    <property type="entry name" value="Tscrpt_reg_LuxR_C"/>
</dbReference>
<evidence type="ECO:0000256" key="3">
    <source>
        <dbReference type="ARBA" id="ARBA00023163"/>
    </source>
</evidence>
<evidence type="ECO:0000256" key="1">
    <source>
        <dbReference type="ARBA" id="ARBA00023015"/>
    </source>
</evidence>
<dbReference type="Gene3D" id="3.30.450.40">
    <property type="match status" value="1"/>
</dbReference>
<feature type="domain" description="HTH luxR-type" evidence="4">
    <location>
        <begin position="239"/>
        <end position="304"/>
    </location>
</feature>
<keyword evidence="2" id="KW-0238">DNA-binding</keyword>
<dbReference type="PROSITE" id="PS50043">
    <property type="entry name" value="HTH_LUXR_2"/>
    <property type="match status" value="1"/>
</dbReference>
<dbReference type="GO" id="GO:0003677">
    <property type="term" value="F:DNA binding"/>
    <property type="evidence" value="ECO:0007669"/>
    <property type="project" value="UniProtKB-KW"/>
</dbReference>
<dbReference type="PATRIC" id="fig|69370.6.peg.1767"/>